<keyword evidence="2" id="KW-1185">Reference proteome</keyword>
<evidence type="ECO:0000313" key="2">
    <source>
        <dbReference type="Proteomes" id="UP000249260"/>
    </source>
</evidence>
<sequence length="326" mass="36990">MTRLATSAAACAVSSGGSPHPHKQQFIEYNRQFIRFNPALSYRKLDSIKRLLEEDIGMSLYGLTEEQQLMWERDGFLVIENFLSQDEVDSLNADMDNAFHEFEVNNRVNPATGQLNHVKQICGIIEYGESFAGLMEHKRMMNIMRDIIGNQFVMIDNDALLKPPGKVSHTNWHRDSSTKIFFGEKQVPFMVKIFYFLSDVPYDGGCLAFLPGSVHMKDAELPKVEKQEDLPGHVRMNVKAGTAVIFNGYTYHSALNNFSDVTRRSLIYNYAQSCLRTWPGYEPSEKLKAEAKTNMRKMLLGVTPWMTDAKAFEEEDAAAAGKMMMG</sequence>
<evidence type="ECO:0008006" key="3">
    <source>
        <dbReference type="Google" id="ProtNLM"/>
    </source>
</evidence>
<dbReference type="OrthoDB" id="9791262at2"/>
<protein>
    <recommendedName>
        <fullName evidence="3">Phytanoyl-CoA dioxygenase family protein</fullName>
    </recommendedName>
</protein>
<dbReference type="SUPFAM" id="SSF51197">
    <property type="entry name" value="Clavaminate synthase-like"/>
    <property type="match status" value="1"/>
</dbReference>
<dbReference type="Pfam" id="PF05721">
    <property type="entry name" value="PhyH"/>
    <property type="match status" value="1"/>
</dbReference>
<name>A0A328U0Y3_9BACL</name>
<dbReference type="GO" id="GO:0016706">
    <property type="term" value="F:2-oxoglutarate-dependent dioxygenase activity"/>
    <property type="evidence" value="ECO:0007669"/>
    <property type="project" value="UniProtKB-ARBA"/>
</dbReference>
<reference evidence="1 2" key="1">
    <citation type="submission" date="2018-06" db="EMBL/GenBank/DDBJ databases">
        <title>Paenibacillus montanisoli sp. nov., isolated from mountain area soil.</title>
        <authorList>
            <person name="Wu M."/>
        </authorList>
    </citation>
    <scope>NUCLEOTIDE SEQUENCE [LARGE SCALE GENOMIC DNA]</scope>
    <source>
        <strain evidence="1 2">RA17</strain>
    </source>
</reference>
<accession>A0A328U0Y3</accession>
<evidence type="ECO:0000313" key="1">
    <source>
        <dbReference type="EMBL" id="RAP75101.1"/>
    </source>
</evidence>
<dbReference type="PANTHER" id="PTHR20883">
    <property type="entry name" value="PHYTANOYL-COA DIOXYGENASE DOMAIN CONTAINING 1"/>
    <property type="match status" value="1"/>
</dbReference>
<organism evidence="1 2">
    <name type="scientific">Paenibacillus montanisoli</name>
    <dbReference type="NCBI Taxonomy" id="2081970"/>
    <lineage>
        <taxon>Bacteria</taxon>
        <taxon>Bacillati</taxon>
        <taxon>Bacillota</taxon>
        <taxon>Bacilli</taxon>
        <taxon>Bacillales</taxon>
        <taxon>Paenibacillaceae</taxon>
        <taxon>Paenibacillus</taxon>
    </lineage>
</organism>
<dbReference type="InterPro" id="IPR008775">
    <property type="entry name" value="Phytyl_CoA_dOase-like"/>
</dbReference>
<dbReference type="Gene3D" id="2.60.120.620">
    <property type="entry name" value="q2cbj1_9rhob like domain"/>
    <property type="match status" value="1"/>
</dbReference>
<dbReference type="Proteomes" id="UP000249260">
    <property type="component" value="Unassembled WGS sequence"/>
</dbReference>
<dbReference type="EMBL" id="QLUW01000003">
    <property type="protein sequence ID" value="RAP75101.1"/>
    <property type="molecule type" value="Genomic_DNA"/>
</dbReference>
<gene>
    <name evidence="1" type="ORF">DL346_17085</name>
</gene>
<dbReference type="PANTHER" id="PTHR20883:SF48">
    <property type="entry name" value="ECTOINE DIOXYGENASE"/>
    <property type="match status" value="1"/>
</dbReference>
<dbReference type="GO" id="GO:0005506">
    <property type="term" value="F:iron ion binding"/>
    <property type="evidence" value="ECO:0007669"/>
    <property type="project" value="UniProtKB-ARBA"/>
</dbReference>
<comment type="caution">
    <text evidence="1">The sequence shown here is derived from an EMBL/GenBank/DDBJ whole genome shotgun (WGS) entry which is preliminary data.</text>
</comment>
<proteinExistence type="predicted"/>
<dbReference type="AlphaFoldDB" id="A0A328U0Y3"/>